<dbReference type="Proteomes" id="UP001066276">
    <property type="component" value="Chromosome 4_1"/>
</dbReference>
<name>A0AAV7TB75_PLEWA</name>
<feature type="non-terminal residue" evidence="1">
    <location>
        <position position="78"/>
    </location>
</feature>
<gene>
    <name evidence="1" type="ORF">NDU88_005307</name>
</gene>
<protein>
    <submittedName>
        <fullName evidence="1">Uncharacterized protein</fullName>
    </submittedName>
</protein>
<sequence>CIKTEQRLPWGQSGSKPAIKRRLSENVGAETQQAPSPPPLLALLAKALALHHLEGLLRKLRTVPSEVPGGMKAQHSLV</sequence>
<reference evidence="1" key="1">
    <citation type="journal article" date="2022" name="bioRxiv">
        <title>Sequencing and chromosome-scale assembly of the giantPleurodeles waltlgenome.</title>
        <authorList>
            <person name="Brown T."/>
            <person name="Elewa A."/>
            <person name="Iarovenko S."/>
            <person name="Subramanian E."/>
            <person name="Araus A.J."/>
            <person name="Petzold A."/>
            <person name="Susuki M."/>
            <person name="Suzuki K.-i.T."/>
            <person name="Hayashi T."/>
            <person name="Toyoda A."/>
            <person name="Oliveira C."/>
            <person name="Osipova E."/>
            <person name="Leigh N.D."/>
            <person name="Simon A."/>
            <person name="Yun M.H."/>
        </authorList>
    </citation>
    <scope>NUCLEOTIDE SEQUENCE</scope>
    <source>
        <strain evidence="1">20211129_DDA</strain>
        <tissue evidence="1">Liver</tissue>
    </source>
</reference>
<proteinExistence type="predicted"/>
<keyword evidence="2" id="KW-1185">Reference proteome</keyword>
<dbReference type="AlphaFoldDB" id="A0AAV7TB75"/>
<evidence type="ECO:0000313" key="2">
    <source>
        <dbReference type="Proteomes" id="UP001066276"/>
    </source>
</evidence>
<dbReference type="EMBL" id="JANPWB010000007">
    <property type="protein sequence ID" value="KAJ1173475.1"/>
    <property type="molecule type" value="Genomic_DNA"/>
</dbReference>
<comment type="caution">
    <text evidence="1">The sequence shown here is derived from an EMBL/GenBank/DDBJ whole genome shotgun (WGS) entry which is preliminary data.</text>
</comment>
<organism evidence="1 2">
    <name type="scientific">Pleurodeles waltl</name>
    <name type="common">Iberian ribbed newt</name>
    <dbReference type="NCBI Taxonomy" id="8319"/>
    <lineage>
        <taxon>Eukaryota</taxon>
        <taxon>Metazoa</taxon>
        <taxon>Chordata</taxon>
        <taxon>Craniata</taxon>
        <taxon>Vertebrata</taxon>
        <taxon>Euteleostomi</taxon>
        <taxon>Amphibia</taxon>
        <taxon>Batrachia</taxon>
        <taxon>Caudata</taxon>
        <taxon>Salamandroidea</taxon>
        <taxon>Salamandridae</taxon>
        <taxon>Pleurodelinae</taxon>
        <taxon>Pleurodeles</taxon>
    </lineage>
</organism>
<accession>A0AAV7TB75</accession>
<evidence type="ECO:0000313" key="1">
    <source>
        <dbReference type="EMBL" id="KAJ1173475.1"/>
    </source>
</evidence>
<feature type="non-terminal residue" evidence="1">
    <location>
        <position position="1"/>
    </location>
</feature>